<protein>
    <recommendedName>
        <fullName evidence="2">CHAT domain-containing protein</fullName>
    </recommendedName>
</protein>
<gene>
    <name evidence="3" type="ORF">Asi02nite_67780</name>
</gene>
<dbReference type="PANTHER" id="PTHR10098">
    <property type="entry name" value="RAPSYN-RELATED"/>
    <property type="match status" value="1"/>
</dbReference>
<dbReference type="PANTHER" id="PTHR10098:SF108">
    <property type="entry name" value="TETRATRICOPEPTIDE REPEAT PROTEIN 28"/>
    <property type="match status" value="1"/>
</dbReference>
<dbReference type="SUPFAM" id="SSF48452">
    <property type="entry name" value="TPR-like"/>
    <property type="match status" value="3"/>
</dbReference>
<evidence type="ECO:0000259" key="2">
    <source>
        <dbReference type="Pfam" id="PF12770"/>
    </source>
</evidence>
<dbReference type="Proteomes" id="UP000604117">
    <property type="component" value="Unassembled WGS sequence"/>
</dbReference>
<feature type="domain" description="CHAT" evidence="2">
    <location>
        <begin position="1013"/>
        <end position="1303"/>
    </location>
</feature>
<comment type="caution">
    <text evidence="3">The sequence shown here is derived from an EMBL/GenBank/DDBJ whole genome shotgun (WGS) entry which is preliminary data.</text>
</comment>
<evidence type="ECO:0000313" key="4">
    <source>
        <dbReference type="Proteomes" id="UP000604117"/>
    </source>
</evidence>
<dbReference type="InterPro" id="IPR024983">
    <property type="entry name" value="CHAT_dom"/>
</dbReference>
<dbReference type="SMART" id="SM00028">
    <property type="entry name" value="TPR"/>
    <property type="match status" value="6"/>
</dbReference>
<accession>A0ABQ4D166</accession>
<dbReference type="EMBL" id="BONE01000084">
    <property type="protein sequence ID" value="GIF77260.1"/>
    <property type="molecule type" value="Genomic_DNA"/>
</dbReference>
<keyword evidence="4" id="KW-1185">Reference proteome</keyword>
<evidence type="ECO:0000256" key="1">
    <source>
        <dbReference type="PROSITE-ProRule" id="PRU00339"/>
    </source>
</evidence>
<organism evidence="3 4">
    <name type="scientific">Asanoa siamensis</name>
    <dbReference type="NCBI Taxonomy" id="926357"/>
    <lineage>
        <taxon>Bacteria</taxon>
        <taxon>Bacillati</taxon>
        <taxon>Actinomycetota</taxon>
        <taxon>Actinomycetes</taxon>
        <taxon>Micromonosporales</taxon>
        <taxon>Micromonosporaceae</taxon>
        <taxon>Asanoa</taxon>
    </lineage>
</organism>
<proteinExistence type="predicted"/>
<dbReference type="InterPro" id="IPR011990">
    <property type="entry name" value="TPR-like_helical_dom_sf"/>
</dbReference>
<sequence length="1305" mass="140075">MVLSAAYDMLPFLTATSDWQTVAEVSRIGLAAANQLETARPALELMHILGVAYQYLNDDERAQEIFTSVVGLADELGDDVLRAKGLAHLAQLQRHAGDAGAAVTMLHEAVVAYARAGDRLGEARALGDLATTSIDLGDRDGALGYAERARAIFQDLGDAEGQGRILRFLAIEAHKVGNVDAALDLAEQAVRQFELASATALAAETEMFAARTHRANGDVAQAVELARRAARRAPAERQPDDDLFLQLVEAEWAMRELLQADSDAAREAVLARHPALLGEVTARIAAHVELLSAAPDEKARANAAAGIAWLLAHPDGAAAGWYAEEWDTILRYAGAGDLPAGLEEQVRRLVVSQGADHRAALDNIIAMLTGEERAAVRGWYLLQLARLDMDESDRPRAQKNAGAAAELLARAGANDEAAEAYVLEGAAWRQDRSGDLRGNSDRALRALRQALRLYRRSTHPDEWAKTISNLGNVYWQYPDDRRRNLARAVARHTAALTVLTPDRHRTDWATAHANLGLVLSESVLADDPDNLERGRVHLSRALDGLDAARSRAVVLLNLSRCYRLRKSGDHEANAHLALRHAREAYDMFEGFGTPVDLADAARAVADSLSMLRTHSDAVTEAIEWYHRALAMVPPDHFPRDHAALAGNLANTLVSLAEPTDDQLGEAIALQRTAVDLYGRSNDPWEQARARYNLATTLLESQQQPDLDEVLDLHERSLAVFQVERGSREWTESATAFASTLLLRGHDQDQAQAVRLLREVTASTALAGAPHQAAHVWSLLGEVHARDGDWTAAAQALRHAVDAAESRYAAAVLAMSRVAELERLGGLPRFAAYALARAGDPKGAVALLESARARELGRLFDRDHLDLSVVDRLAPDAAAAYREASQRIAALEARQRAAPQPSREDSQQIHAALTDAYAQLRSATETVRRVPGASVGLGRAAAETVEQAVAAGCPLAYLVTTGHGSVILLAGADPSGTVEALYCSLTEQELVDTVLHAGAQHSPAVLDLIGDGFMGDLAHRLTELGHSRVVLIPTGVLGIVPLHAARYRRDGQLVHLVDEVAPSYAPSARVLLAAHGVPVAAQDELRLVAVADPVPDAAPLPWAREEVATLERIFPGPTRSMTGSAATKPALLAALPGRTHVHLACHGAYDADEPMRSSLQLARDERLTLRELFDGKRLAGVQLVVASACQSAVTDVLRAQDEATGLPAGLAYAGARTIIGTLWAVEDRSAELLVSRFYVNHLLGDPDDDGGGPMPPASALARAQQWLRDAAPADVQQFTRDLAVTPAAGGFTDPAHWAAFVVHGAA</sequence>
<name>A0ABQ4D166_9ACTN</name>
<dbReference type="Pfam" id="PF12770">
    <property type="entry name" value="CHAT"/>
    <property type="match status" value="1"/>
</dbReference>
<dbReference type="InterPro" id="IPR019734">
    <property type="entry name" value="TPR_rpt"/>
</dbReference>
<evidence type="ECO:0000313" key="3">
    <source>
        <dbReference type="EMBL" id="GIF77260.1"/>
    </source>
</evidence>
<dbReference type="Gene3D" id="1.25.40.10">
    <property type="entry name" value="Tetratricopeptide repeat domain"/>
    <property type="match status" value="3"/>
</dbReference>
<dbReference type="PROSITE" id="PS50005">
    <property type="entry name" value="TPR"/>
    <property type="match status" value="1"/>
</dbReference>
<keyword evidence="1" id="KW-0802">TPR repeat</keyword>
<reference evidence="3 4" key="1">
    <citation type="submission" date="2021-01" db="EMBL/GenBank/DDBJ databases">
        <title>Whole genome shotgun sequence of Asanoa siamensis NBRC 107932.</title>
        <authorList>
            <person name="Komaki H."/>
            <person name="Tamura T."/>
        </authorList>
    </citation>
    <scope>NUCLEOTIDE SEQUENCE [LARGE SCALE GENOMIC DNA]</scope>
    <source>
        <strain evidence="3 4">NBRC 107932</strain>
    </source>
</reference>
<feature type="repeat" description="TPR" evidence="1">
    <location>
        <begin position="773"/>
        <end position="806"/>
    </location>
</feature>